<comment type="caution">
    <text evidence="2">The sequence shown here is derived from an EMBL/GenBank/DDBJ whole genome shotgun (WGS) entry which is preliminary data.</text>
</comment>
<dbReference type="InParanoid" id="A0A507BP18"/>
<sequence>MSGGQCTDPPHGGWDPNPNDAEAHVHWLARQNFPPPKRNEELAKVMHMEPNSNNANNVQKLITYPPLRDAFHHISTVYIQDKWKSRPPGFRITDKLVTKALSIQLVPGHHERYAHDYTQDWAGSGPAADDWSAEDHYTQHICRLLRYLERHNPPYLEWLTSEPHEKQVWILYHIILFLHMEKKYRWWRVRRWYESTWATITLQVPKKLSPYHYHNRLADLQYSRVVRLARRKLVASE</sequence>
<evidence type="ECO:0000313" key="3">
    <source>
        <dbReference type="Proteomes" id="UP000319257"/>
    </source>
</evidence>
<accession>A0A507BP18</accession>
<dbReference type="RefSeq" id="XP_031000762.1">
    <property type="nucleotide sequence ID" value="XM_031134009.1"/>
</dbReference>
<dbReference type="EMBL" id="SKBQ01000102">
    <property type="protein sequence ID" value="TPX19051.1"/>
    <property type="molecule type" value="Genomic_DNA"/>
</dbReference>
<organism evidence="2 3">
    <name type="scientific">Thyridium curvatum</name>
    <dbReference type="NCBI Taxonomy" id="1093900"/>
    <lineage>
        <taxon>Eukaryota</taxon>
        <taxon>Fungi</taxon>
        <taxon>Dikarya</taxon>
        <taxon>Ascomycota</taxon>
        <taxon>Pezizomycotina</taxon>
        <taxon>Sordariomycetes</taxon>
        <taxon>Sordariomycetidae</taxon>
        <taxon>Thyridiales</taxon>
        <taxon>Thyridiaceae</taxon>
        <taxon>Thyridium</taxon>
    </lineage>
</organism>
<dbReference type="AlphaFoldDB" id="A0A507BP18"/>
<reference evidence="2 3" key="1">
    <citation type="submission" date="2019-06" db="EMBL/GenBank/DDBJ databases">
        <title>Draft genome sequence of the filamentous fungus Phialemoniopsis curvata isolated from diesel fuel.</title>
        <authorList>
            <person name="Varaljay V.A."/>
            <person name="Lyon W.J."/>
            <person name="Crouch A.L."/>
            <person name="Drake C.E."/>
            <person name="Hollomon J.M."/>
            <person name="Nadeau L.J."/>
            <person name="Nunn H.S."/>
            <person name="Stevenson B.S."/>
            <person name="Bojanowski C.L."/>
            <person name="Crookes-Goodson W.J."/>
        </authorList>
    </citation>
    <scope>NUCLEOTIDE SEQUENCE [LARGE SCALE GENOMIC DNA]</scope>
    <source>
        <strain evidence="2 3">D216</strain>
    </source>
</reference>
<name>A0A507BP18_9PEZI</name>
<feature type="region of interest" description="Disordered" evidence="1">
    <location>
        <begin position="1"/>
        <end position="21"/>
    </location>
</feature>
<proteinExistence type="predicted"/>
<keyword evidence="3" id="KW-1185">Reference proteome</keyword>
<evidence type="ECO:0000313" key="2">
    <source>
        <dbReference type="EMBL" id="TPX19051.1"/>
    </source>
</evidence>
<evidence type="ECO:0000256" key="1">
    <source>
        <dbReference type="SAM" id="MobiDB-lite"/>
    </source>
</evidence>
<protein>
    <submittedName>
        <fullName evidence="2">Uncharacterized protein</fullName>
    </submittedName>
</protein>
<dbReference type="Proteomes" id="UP000319257">
    <property type="component" value="Unassembled WGS sequence"/>
</dbReference>
<dbReference type="GeneID" id="41978742"/>
<gene>
    <name evidence="2" type="ORF">E0L32_011295</name>
</gene>